<gene>
    <name evidence="5" type="ORF">G9286_004256</name>
</gene>
<keyword evidence="5" id="KW-0255">Endonuclease</keyword>
<protein>
    <submittedName>
        <fullName evidence="5">Restriction endonuclease subunit S</fullName>
    </submittedName>
</protein>
<organism evidence="5">
    <name type="scientific">Salmonella enterica subsp. enterica serovar Hvittingfoss</name>
    <dbReference type="NCBI Taxonomy" id="486994"/>
    <lineage>
        <taxon>Bacteria</taxon>
        <taxon>Pseudomonadati</taxon>
        <taxon>Pseudomonadota</taxon>
        <taxon>Gammaproteobacteria</taxon>
        <taxon>Enterobacterales</taxon>
        <taxon>Enterobacteriaceae</taxon>
        <taxon>Salmonella</taxon>
    </lineage>
</organism>
<dbReference type="GO" id="GO:0009307">
    <property type="term" value="P:DNA restriction-modification system"/>
    <property type="evidence" value="ECO:0007669"/>
    <property type="project" value="UniProtKB-KW"/>
</dbReference>
<comment type="similarity">
    <text evidence="1">Belongs to the type-I restriction system S methylase family.</text>
</comment>
<proteinExistence type="inferred from homology"/>
<dbReference type="RefSeq" id="WP_079986660.1">
    <property type="nucleotide sequence ID" value="NZ_CP045831.1"/>
</dbReference>
<dbReference type="CDD" id="cd16961">
    <property type="entry name" value="RMtype1_S_TRD-CR_like"/>
    <property type="match status" value="1"/>
</dbReference>
<dbReference type="SUPFAM" id="SSF116734">
    <property type="entry name" value="DNA methylase specificity domain"/>
    <property type="match status" value="2"/>
</dbReference>
<keyword evidence="5" id="KW-0540">Nuclease</keyword>
<evidence type="ECO:0000256" key="3">
    <source>
        <dbReference type="ARBA" id="ARBA00023125"/>
    </source>
</evidence>
<evidence type="ECO:0000256" key="2">
    <source>
        <dbReference type="ARBA" id="ARBA00022747"/>
    </source>
</evidence>
<accession>A0A5I0FB68</accession>
<evidence type="ECO:0000256" key="1">
    <source>
        <dbReference type="ARBA" id="ARBA00010923"/>
    </source>
</evidence>
<dbReference type="AlphaFoldDB" id="A0A5I0FB68"/>
<name>A0A5I0FB68_SALET</name>
<dbReference type="EMBL" id="DAAWEU010000026">
    <property type="protein sequence ID" value="HAF7590296.1"/>
    <property type="molecule type" value="Genomic_DNA"/>
</dbReference>
<dbReference type="InterPro" id="IPR044946">
    <property type="entry name" value="Restrct_endonuc_typeI_TRD_sf"/>
</dbReference>
<dbReference type="PANTHER" id="PTHR30408:SF13">
    <property type="entry name" value="TYPE I RESTRICTION ENZYME HINDI SPECIFICITY SUBUNIT"/>
    <property type="match status" value="1"/>
</dbReference>
<keyword evidence="3" id="KW-0238">DNA-binding</keyword>
<reference evidence="5" key="1">
    <citation type="journal article" date="2018" name="Genome Biol.">
        <title>SKESA: strategic k-mer extension for scrupulous assemblies.</title>
        <authorList>
            <person name="Souvorov A."/>
            <person name="Agarwala R."/>
            <person name="Lipman D.J."/>
        </authorList>
    </citation>
    <scope>NUCLEOTIDE SEQUENCE</scope>
    <source>
        <strain evidence="5">M139</strain>
    </source>
</reference>
<dbReference type="GO" id="GO:0003677">
    <property type="term" value="F:DNA binding"/>
    <property type="evidence" value="ECO:0007669"/>
    <property type="project" value="UniProtKB-KW"/>
</dbReference>
<keyword evidence="5" id="KW-0378">Hydrolase</keyword>
<dbReference type="InterPro" id="IPR000055">
    <property type="entry name" value="Restrct_endonuc_typeI_TRD"/>
</dbReference>
<dbReference type="Gene3D" id="3.90.220.20">
    <property type="entry name" value="DNA methylase specificity domains"/>
    <property type="match status" value="2"/>
</dbReference>
<evidence type="ECO:0000313" key="5">
    <source>
        <dbReference type="EMBL" id="HAF7590296.1"/>
    </source>
</evidence>
<sequence length="469" mass="52970">MGSKWGTLKLSEFAFNASRRFDFKNKEKVVFINTGDVSSGKFLHKKLISSKGLPGQAKKAIRKGDILFSEIRPNNNRFALVDFDDCDNFVVSTKFMVLDVNQEIMDLEFFYLLLTTPKTLSDFQHIAESRSGTFPQITFDAISHYPFPFPDKKNQLLIKKVLLDITNKIEICSRINQSLEQMSQTLFKSWFVDFDPVIDNALNAGNPIPEALQSRAELRQKVRNSADFKPLPADISALFPAEFEETELGWVPKGWDVVKTEDIAIKIGMGPFGSNIKVSTFVDSGVPVISGQHLKEILIIDGGNNFITPEHAEKLKNSAVYRKDIIFTHAGNIGQVSIIPDDSEYDEYIISQRQFYLRVDESKSSPYYLIHYFRSEQGQHALLSNASQVGVPSIARPSTHLKNITFLNPSKSLLEEFDKLCAPLFKRFNQNRKYSISITALRDTLLPKLISGELSLEDLPDLANQTEPA</sequence>
<keyword evidence="2" id="KW-0680">Restriction system</keyword>
<feature type="domain" description="Type I restriction modification DNA specificity" evidence="4">
    <location>
        <begin position="4"/>
        <end position="181"/>
    </location>
</feature>
<comment type="caution">
    <text evidence="5">The sequence shown here is derived from an EMBL/GenBank/DDBJ whole genome shotgun (WGS) entry which is preliminary data.</text>
</comment>
<reference evidence="5" key="2">
    <citation type="submission" date="2018-07" db="EMBL/GenBank/DDBJ databases">
        <authorList>
            <consortium name="NCBI Pathogen Detection Project"/>
        </authorList>
    </citation>
    <scope>NUCLEOTIDE SEQUENCE</scope>
    <source>
        <strain evidence="5">M139</strain>
    </source>
</reference>
<dbReference type="Pfam" id="PF01420">
    <property type="entry name" value="Methylase_S"/>
    <property type="match status" value="1"/>
</dbReference>
<dbReference type="PANTHER" id="PTHR30408">
    <property type="entry name" value="TYPE-1 RESTRICTION ENZYME ECOKI SPECIFICITY PROTEIN"/>
    <property type="match status" value="1"/>
</dbReference>
<dbReference type="InterPro" id="IPR052021">
    <property type="entry name" value="Type-I_RS_S_subunit"/>
</dbReference>
<dbReference type="GO" id="GO:0004519">
    <property type="term" value="F:endonuclease activity"/>
    <property type="evidence" value="ECO:0007669"/>
    <property type="project" value="UniProtKB-KW"/>
</dbReference>
<evidence type="ECO:0000259" key="4">
    <source>
        <dbReference type="Pfam" id="PF01420"/>
    </source>
</evidence>